<reference evidence="4 5" key="1">
    <citation type="submission" date="2019-03" db="EMBL/GenBank/DDBJ databases">
        <title>Genomics of glacier-inhabiting Cryobacterium strains.</title>
        <authorList>
            <person name="Liu Q."/>
            <person name="Xin Y.-H."/>
        </authorList>
    </citation>
    <scope>NUCLEOTIDE SEQUENCE [LARGE SCALE GENOMIC DNA]</scope>
    <source>
        <strain evidence="4 5">Hz16</strain>
    </source>
</reference>
<dbReference type="AlphaFoldDB" id="A0A4R9AZ49"/>
<dbReference type="Proteomes" id="UP000297983">
    <property type="component" value="Unassembled WGS sequence"/>
</dbReference>
<keyword evidence="1" id="KW-0547">Nucleotide-binding</keyword>
<dbReference type="GO" id="GO:0005524">
    <property type="term" value="F:ATP binding"/>
    <property type="evidence" value="ECO:0007669"/>
    <property type="project" value="UniProtKB-UniRule"/>
</dbReference>
<comment type="pathway">
    <text evidence="1">Cell wall biogenesis; peptidoglycan biosynthesis.</text>
</comment>
<comment type="catalytic activity">
    <reaction evidence="1">
        <text>beta-D-GlcNAc-(1-&gt;4)-Mur2Ac(oyl-L-Ala-gamma-D-O-P-Glu-L-Lys-D-Ala-D-Ala)-di-trans,octa-cis-undecaprenyl diphosphate + NH4(+) = beta-D-GlcNAc-(1-&gt;4)-Mur2Ac(oyl-L-Ala-D-isoglutaminyl-L-Lys-D-Ala-D-Ala)-di-trans,octa-cis-undecaprenyl diphosphate + phosphate + H(+)</text>
        <dbReference type="Rhea" id="RHEA:57932"/>
        <dbReference type="ChEBI" id="CHEBI:15378"/>
        <dbReference type="ChEBI" id="CHEBI:28938"/>
        <dbReference type="ChEBI" id="CHEBI:43474"/>
        <dbReference type="ChEBI" id="CHEBI:62233"/>
        <dbReference type="ChEBI" id="CHEBI:143132"/>
    </reaction>
</comment>
<dbReference type="EMBL" id="SOHL01000005">
    <property type="protein sequence ID" value="TFD73089.1"/>
    <property type="molecule type" value="Genomic_DNA"/>
</dbReference>
<keyword evidence="1" id="KW-0133">Cell shape</keyword>
<dbReference type="PANTHER" id="PTHR23135">
    <property type="entry name" value="MUR LIGASE FAMILY MEMBER"/>
    <property type="match status" value="1"/>
</dbReference>
<organism evidence="4 5">
    <name type="scientific">Cryobacterium gelidum</name>
    <dbReference type="NCBI Taxonomy" id="1259164"/>
    <lineage>
        <taxon>Bacteria</taxon>
        <taxon>Bacillati</taxon>
        <taxon>Actinomycetota</taxon>
        <taxon>Actinomycetes</taxon>
        <taxon>Micrococcales</taxon>
        <taxon>Microbacteriaceae</taxon>
        <taxon>Cryobacterium</taxon>
    </lineage>
</organism>
<keyword evidence="5" id="KW-1185">Reference proteome</keyword>
<accession>A0A4R9AZ49</accession>
<keyword evidence="1" id="KW-0067">ATP-binding</keyword>
<dbReference type="GO" id="GO:0071555">
    <property type="term" value="P:cell wall organization"/>
    <property type="evidence" value="ECO:0007669"/>
    <property type="project" value="UniProtKB-KW"/>
</dbReference>
<dbReference type="InterPro" id="IPR036565">
    <property type="entry name" value="Mur-like_cat_sf"/>
</dbReference>
<dbReference type="Pfam" id="PF08245">
    <property type="entry name" value="Mur_ligase_M"/>
    <property type="match status" value="1"/>
</dbReference>
<gene>
    <name evidence="1" type="primary">murT</name>
    <name evidence="4" type="ORF">E3T50_03190</name>
</gene>
<proteinExistence type="inferred from homology"/>
<feature type="domain" description="Lipid II isoglutaminyl synthase (glutamine-hydrolyzing) subunit MurT C-terminal" evidence="3">
    <location>
        <begin position="317"/>
        <end position="397"/>
    </location>
</feature>
<dbReference type="InterPro" id="IPR013221">
    <property type="entry name" value="Mur_ligase_cen"/>
</dbReference>
<comment type="caution">
    <text evidence="4">The sequence shown here is derived from an EMBL/GenBank/DDBJ whole genome shotgun (WGS) entry which is preliminary data.</text>
</comment>
<evidence type="ECO:0000259" key="2">
    <source>
        <dbReference type="Pfam" id="PF08245"/>
    </source>
</evidence>
<dbReference type="Pfam" id="PF08353">
    <property type="entry name" value="MurT_C"/>
    <property type="match status" value="1"/>
</dbReference>
<dbReference type="PANTHER" id="PTHR23135:SF7">
    <property type="entry name" value="LIPID II ISOGLUTAMINYL SYNTHASE (GLUTAMINE-HYDROLYZING) SUBUNIT MURT"/>
    <property type="match status" value="1"/>
</dbReference>
<dbReference type="GO" id="GO:0140282">
    <property type="term" value="F:carbon-nitrogen ligase activity on lipid II"/>
    <property type="evidence" value="ECO:0007669"/>
    <property type="project" value="UniProtKB-UniRule"/>
</dbReference>
<dbReference type="RefSeq" id="WP_134550557.1">
    <property type="nucleotide sequence ID" value="NZ_SOHL01000005.1"/>
</dbReference>
<comment type="subunit">
    <text evidence="1">Forms a heterodimer with GatD.</text>
</comment>
<evidence type="ECO:0000313" key="5">
    <source>
        <dbReference type="Proteomes" id="UP000297983"/>
    </source>
</evidence>
<dbReference type="EC" id="6.3.5.13" evidence="1"/>
<dbReference type="SUPFAM" id="SSF53623">
    <property type="entry name" value="MurD-like peptide ligases, catalytic domain"/>
    <property type="match status" value="1"/>
</dbReference>
<evidence type="ECO:0000256" key="1">
    <source>
        <dbReference type="HAMAP-Rule" id="MF_02214"/>
    </source>
</evidence>
<evidence type="ECO:0000259" key="3">
    <source>
        <dbReference type="Pfam" id="PF08353"/>
    </source>
</evidence>
<keyword evidence="1" id="KW-0573">Peptidoglycan synthesis</keyword>
<comment type="function">
    <text evidence="1">The lipid II isoglutaminyl synthase complex catalyzes the formation of alpha-D-isoglutamine in the cell wall lipid II stem peptide. The MurT subunit catalyzes the ATP-dependent amidation of D-glutamate residue of lipid II, converting it to an isoglutamine residue.</text>
</comment>
<dbReference type="InterPro" id="IPR043703">
    <property type="entry name" value="Lipid_II_synth_MurT"/>
</dbReference>
<dbReference type="UniPathway" id="UPA00219"/>
<keyword evidence="1" id="KW-0961">Cell wall biogenesis/degradation</keyword>
<dbReference type="Gene3D" id="3.40.1190.10">
    <property type="entry name" value="Mur-like, catalytic domain"/>
    <property type="match status" value="1"/>
</dbReference>
<dbReference type="GO" id="GO:0008360">
    <property type="term" value="P:regulation of cell shape"/>
    <property type="evidence" value="ECO:0007669"/>
    <property type="project" value="UniProtKB-KW"/>
</dbReference>
<keyword evidence="1" id="KW-0436">Ligase</keyword>
<dbReference type="GO" id="GO:0016881">
    <property type="term" value="F:acid-amino acid ligase activity"/>
    <property type="evidence" value="ECO:0007669"/>
    <property type="project" value="InterPro"/>
</dbReference>
<dbReference type="GO" id="GO:0046872">
    <property type="term" value="F:metal ion binding"/>
    <property type="evidence" value="ECO:0007669"/>
    <property type="project" value="UniProtKB-KW"/>
</dbReference>
<name>A0A4R9AZ49_9MICO</name>
<dbReference type="GO" id="GO:0009252">
    <property type="term" value="P:peptidoglycan biosynthetic process"/>
    <property type="evidence" value="ECO:0007669"/>
    <property type="project" value="UniProtKB-UniRule"/>
</dbReference>
<sequence length="435" mass="45661">MTGPTHRNTGFVRSLRYAPAILIGRGVRVLARWRKPGGGSAIPGVVVNRIAPGFLTTTLNGFPLGLVIVTGSSGKSTTTKMLVAVLRAHGLAVFTNQSTANISQGLTSALLERVSLSGRITGDVAVLEMDEGHGAFIAASLTPRVVALTNVMVDQIDRFHDSEMVAALLAKIAARAADTVVINADDRYLADLGDALEPTVPVARYGVSAEVLAQYPRGLGYAETASTRLPPGTGMQLTRVLGRDADVEFDSVAHSIRLPARGIHYAVDALTALSTAQATLGQHFDPARACAALSAMPAVFGRGEVVTVGGKTIEFVLVQNPSSFQLNVDSLESGTEQILVIIGSDVRDPSYFWPVDTSGLGHVLIASGLKAHDIALQLAYDNVTVDRIEPDVPTALDAFLALPDPASGVKTIIFSADGMRRTRAHLGLVSNAGES</sequence>
<comment type="catalytic activity">
    <reaction evidence="1">
        <text>beta-D-GlcNAc-(1-&gt;4)-Mur2Ac(oyl-L-Ala-gamma-D-Glu-L-Lys-D-Ala-D-Ala)-di-trans,octa-cis-undecaprenyl diphosphate + L-glutamine + ATP + H2O = beta-D-GlcNAc-(1-&gt;4)-Mur2Ac(oyl-L-Ala-D-isoglutaminyl-L-Lys-D-Ala-D-Ala)-di-trans,octa-cis-undecaprenyl diphosphate + L-glutamate + ADP + phosphate + H(+)</text>
        <dbReference type="Rhea" id="RHEA:57928"/>
        <dbReference type="ChEBI" id="CHEBI:15377"/>
        <dbReference type="ChEBI" id="CHEBI:15378"/>
        <dbReference type="ChEBI" id="CHEBI:29985"/>
        <dbReference type="ChEBI" id="CHEBI:30616"/>
        <dbReference type="ChEBI" id="CHEBI:43474"/>
        <dbReference type="ChEBI" id="CHEBI:58359"/>
        <dbReference type="ChEBI" id="CHEBI:60033"/>
        <dbReference type="ChEBI" id="CHEBI:62233"/>
        <dbReference type="ChEBI" id="CHEBI:456216"/>
        <dbReference type="EC" id="6.3.5.13"/>
    </reaction>
</comment>
<comment type="catalytic activity">
    <reaction evidence="1">
        <text>beta-D-GlcNAc-(1-&gt;4)-Mur2Ac(oyl-L-Ala-gamma-D-Glu-L-Lys-D-Ala-D-Ala)-di-trans,octa-cis-undecaprenyl diphosphate + ATP = beta-D-GlcNAc-(1-&gt;4)-Mur2Ac(oyl-L-Ala-gamma-D-O-P-Glu-L-Lys-D-Ala-D-Ala)-di-trans,octa-cis-undecaprenyl diphosphate + ADP</text>
        <dbReference type="Rhea" id="RHEA:59488"/>
        <dbReference type="ChEBI" id="CHEBI:30616"/>
        <dbReference type="ChEBI" id="CHEBI:60033"/>
        <dbReference type="ChEBI" id="CHEBI:143132"/>
        <dbReference type="ChEBI" id="CHEBI:456216"/>
    </reaction>
</comment>
<dbReference type="HAMAP" id="MF_02214">
    <property type="entry name" value="Lipid_II_synth_MurT"/>
    <property type="match status" value="1"/>
</dbReference>
<comment type="similarity">
    <text evidence="1">Belongs to the MurCDEF family. MurT subfamily.</text>
</comment>
<dbReference type="InterPro" id="IPR013564">
    <property type="entry name" value="MurT_C"/>
</dbReference>
<feature type="domain" description="Mur ligase central" evidence="2">
    <location>
        <begin position="69"/>
        <end position="211"/>
    </location>
</feature>
<comment type="caution">
    <text evidence="1">Lacks conserved residue(s) required for the propagation of feature annotation.</text>
</comment>
<keyword evidence="1" id="KW-0479">Metal-binding</keyword>
<evidence type="ECO:0000313" key="4">
    <source>
        <dbReference type="EMBL" id="TFD73089.1"/>
    </source>
</evidence>
<protein>
    <recommendedName>
        <fullName evidence="1">Lipid II isoglutaminyl synthase (glutamine-hydrolyzing) subunit MurT</fullName>
        <ecNumber evidence="1">6.3.5.13</ecNumber>
    </recommendedName>
</protein>